<evidence type="ECO:0000313" key="2">
    <source>
        <dbReference type="EMBL" id="ADY49149.1"/>
    </source>
</evidence>
<evidence type="ECO:0000259" key="1">
    <source>
        <dbReference type="Pfam" id="PF18028"/>
    </source>
</evidence>
<organism evidence="2">
    <name type="scientific">Ascaris suum</name>
    <name type="common">Pig roundworm</name>
    <name type="synonym">Ascaris lumbricoides</name>
    <dbReference type="NCBI Taxonomy" id="6253"/>
    <lineage>
        <taxon>Eukaryota</taxon>
        <taxon>Metazoa</taxon>
        <taxon>Ecdysozoa</taxon>
        <taxon>Nematoda</taxon>
        <taxon>Chromadorea</taxon>
        <taxon>Rhabditida</taxon>
        <taxon>Spirurina</taxon>
        <taxon>Ascaridomorpha</taxon>
        <taxon>Ascaridoidea</taxon>
        <taxon>Ascarididae</taxon>
        <taxon>Ascaris</taxon>
    </lineage>
</organism>
<sequence>MATDISYEQHLRQNNERLISITKQLSDVRGYDHGCRELIAWCADPRAFNAAFEDNLLSALQEVVKLSSKNGFDRQLAIALIDACHSHRKLLSKRSAGNWNAGWSR</sequence>
<dbReference type="AlphaFoldDB" id="F1LG95"/>
<name>F1LG95_ASCSU</name>
<dbReference type="InterPro" id="IPR040797">
    <property type="entry name" value="ZMIZ1_N"/>
</dbReference>
<protein>
    <submittedName>
        <fullName evidence="2">Zinc finger MIZ domain-containing protein 1</fullName>
    </submittedName>
</protein>
<accession>F1LG95</accession>
<reference evidence="2" key="1">
    <citation type="journal article" date="2011" name="Genome Res.">
        <title>Deep small RNA sequencing from the nematode Ascaris reveals conservation, functional diversification, and novel developmental profiles.</title>
        <authorList>
            <person name="Wang J."/>
            <person name="Czech B."/>
            <person name="Crunk A."/>
            <person name="Wallace A."/>
            <person name="Mitreva M."/>
            <person name="Hannon G.J."/>
            <person name="Davis R.E."/>
        </authorList>
    </citation>
    <scope>NUCLEOTIDE SEQUENCE</scope>
</reference>
<feature type="domain" description="ZMIZ1 N-terminal" evidence="1">
    <location>
        <begin position="12"/>
        <end position="100"/>
    </location>
</feature>
<dbReference type="Pfam" id="PF18028">
    <property type="entry name" value="Zmiz1_N"/>
    <property type="match status" value="1"/>
</dbReference>
<dbReference type="EMBL" id="JI214160">
    <property type="protein sequence ID" value="ADY49149.1"/>
    <property type="molecule type" value="mRNA"/>
</dbReference>
<proteinExistence type="evidence at transcript level"/>